<evidence type="ECO:0000313" key="2">
    <source>
        <dbReference type="Proteomes" id="UP000819052"/>
    </source>
</evidence>
<protein>
    <submittedName>
        <fullName evidence="1">Uncharacterized protein</fullName>
    </submittedName>
</protein>
<reference evidence="1 2" key="1">
    <citation type="submission" date="2019-09" db="EMBL/GenBank/DDBJ databases">
        <title>Taxonomy of Antarctic Massilia spp.: description of Massilia rubra sp. nov., Massilia aquatica sp. nov., Massilia mucilaginosa sp. nov., Massilia frigida sp. nov. isolated from streams, lakes and regoliths.</title>
        <authorList>
            <person name="Holochova P."/>
            <person name="Sedlacek I."/>
            <person name="Kralova S."/>
            <person name="Maslanova I."/>
            <person name="Busse H.-J."/>
            <person name="Stankova E."/>
            <person name="Vrbovska V."/>
            <person name="Kovarovic V."/>
            <person name="Bartak M."/>
            <person name="Svec P."/>
            <person name="Pantucek R."/>
        </authorList>
    </citation>
    <scope>NUCLEOTIDE SEQUENCE [LARGE SCALE GENOMIC DNA]</scope>
    <source>
        <strain evidence="1 2">CCM 8693</strain>
    </source>
</reference>
<dbReference type="RefSeq" id="WP_206752954.1">
    <property type="nucleotide sequence ID" value="NZ_VVIW01000005.1"/>
</dbReference>
<proteinExistence type="predicted"/>
<accession>A0ABX0M162</accession>
<gene>
    <name evidence="1" type="ORF">F1609_12060</name>
</gene>
<dbReference type="SUPFAM" id="SSF69322">
    <property type="entry name" value="Tricorn protease domain 2"/>
    <property type="match status" value="1"/>
</dbReference>
<evidence type="ECO:0000313" key="1">
    <source>
        <dbReference type="EMBL" id="NHZ40886.1"/>
    </source>
</evidence>
<comment type="caution">
    <text evidence="1">The sequence shown here is derived from an EMBL/GenBank/DDBJ whole genome shotgun (WGS) entry which is preliminary data.</text>
</comment>
<dbReference type="Proteomes" id="UP000819052">
    <property type="component" value="Unassembled WGS sequence"/>
</dbReference>
<keyword evidence="2" id="KW-1185">Reference proteome</keyword>
<name>A0ABX0M162_9BURK</name>
<organism evidence="1 2">
    <name type="scientific">Massilia aquatica</name>
    <dbReference type="NCBI Taxonomy" id="2609000"/>
    <lineage>
        <taxon>Bacteria</taxon>
        <taxon>Pseudomonadati</taxon>
        <taxon>Pseudomonadota</taxon>
        <taxon>Betaproteobacteria</taxon>
        <taxon>Burkholderiales</taxon>
        <taxon>Oxalobacteraceae</taxon>
        <taxon>Telluria group</taxon>
        <taxon>Massilia</taxon>
    </lineage>
</organism>
<sequence length="381" mass="42277">MTEKDGATCSAPSILLIFGEQSTHERPRNAPILPPFYRSAMNEIINKETWNTFFSGYTIYDCAIPRENGFGFLLVEEKPDRDIRPITRFINMSIDQIPDRRLAAHINADFTFATMAASISPPEYVAVDTCSQVYSASALKKGLEHPIDQLVDMRTFQGRVGVISKVVRAAGTIYAIGNYRKIYRRIGAEQWIELGMEGKGVPLPSDIATSSVTRNFRLADMGAFNENDMYVVGEQGDVWHFDGDHWRNCQVPTNADLDTVCCAGDGLVHLTDKKGKVWAGVRDQWELVAEADIAPGYQPVDACWFNQRLYLGGHGGLWTIDIARKALIPLKQVEADAPNATTSGRLDISPDGRFLLTAGPYGACLHDGTGWRQLFSAFDFV</sequence>
<dbReference type="EMBL" id="VVIW01000005">
    <property type="protein sequence ID" value="NHZ40886.1"/>
    <property type="molecule type" value="Genomic_DNA"/>
</dbReference>